<evidence type="ECO:0000256" key="10">
    <source>
        <dbReference type="ARBA" id="ARBA00022840"/>
    </source>
</evidence>
<evidence type="ECO:0000256" key="5">
    <source>
        <dbReference type="ARBA" id="ARBA00022553"/>
    </source>
</evidence>
<keyword evidence="8" id="KW-0547">Nucleotide-binding</keyword>
<dbReference type="SMART" id="SM00388">
    <property type="entry name" value="HisKA"/>
    <property type="match status" value="1"/>
</dbReference>
<dbReference type="RefSeq" id="WP_244863473.1">
    <property type="nucleotide sequence ID" value="NZ_BOVJ01000085.1"/>
</dbReference>
<dbReference type="Pfam" id="PF00672">
    <property type="entry name" value="HAMP"/>
    <property type="match status" value="1"/>
</dbReference>
<dbReference type="PROSITE" id="PS50109">
    <property type="entry name" value="HIS_KIN"/>
    <property type="match status" value="1"/>
</dbReference>
<evidence type="ECO:0000256" key="1">
    <source>
        <dbReference type="ARBA" id="ARBA00000085"/>
    </source>
</evidence>
<evidence type="ECO:0000256" key="2">
    <source>
        <dbReference type="ARBA" id="ARBA00004651"/>
    </source>
</evidence>
<protein>
    <recommendedName>
        <fullName evidence="3">histidine kinase</fullName>
        <ecNumber evidence="3">2.7.13.3</ecNumber>
    </recommendedName>
</protein>
<dbReference type="EMBL" id="BOVJ01000085">
    <property type="protein sequence ID" value="GIQ64229.1"/>
    <property type="molecule type" value="Genomic_DNA"/>
</dbReference>
<keyword evidence="11 14" id="KW-1133">Transmembrane helix</keyword>
<dbReference type="PROSITE" id="PS50885">
    <property type="entry name" value="HAMP"/>
    <property type="match status" value="1"/>
</dbReference>
<evidence type="ECO:0000256" key="7">
    <source>
        <dbReference type="ARBA" id="ARBA00022692"/>
    </source>
</evidence>
<evidence type="ECO:0000256" key="8">
    <source>
        <dbReference type="ARBA" id="ARBA00022741"/>
    </source>
</evidence>
<evidence type="ECO:0000256" key="13">
    <source>
        <dbReference type="ARBA" id="ARBA00023136"/>
    </source>
</evidence>
<feature type="domain" description="HAMP" evidence="16">
    <location>
        <begin position="188"/>
        <end position="240"/>
    </location>
</feature>
<dbReference type="InterPro" id="IPR005467">
    <property type="entry name" value="His_kinase_dom"/>
</dbReference>
<evidence type="ECO:0000256" key="9">
    <source>
        <dbReference type="ARBA" id="ARBA00022777"/>
    </source>
</evidence>
<dbReference type="InterPro" id="IPR004358">
    <property type="entry name" value="Sig_transdc_His_kin-like_C"/>
</dbReference>
<dbReference type="PANTHER" id="PTHR45436:SF5">
    <property type="entry name" value="SENSOR HISTIDINE KINASE TRCS"/>
    <property type="match status" value="1"/>
</dbReference>
<dbReference type="Proteomes" id="UP000680304">
    <property type="component" value="Unassembled WGS sequence"/>
</dbReference>
<feature type="transmembrane region" description="Helical" evidence="14">
    <location>
        <begin position="167"/>
        <end position="187"/>
    </location>
</feature>
<evidence type="ECO:0000256" key="3">
    <source>
        <dbReference type="ARBA" id="ARBA00012438"/>
    </source>
</evidence>
<evidence type="ECO:0000256" key="14">
    <source>
        <dbReference type="SAM" id="Phobius"/>
    </source>
</evidence>
<dbReference type="SUPFAM" id="SSF47384">
    <property type="entry name" value="Homodimeric domain of signal transducing histidine kinase"/>
    <property type="match status" value="1"/>
</dbReference>
<evidence type="ECO:0000256" key="4">
    <source>
        <dbReference type="ARBA" id="ARBA00022475"/>
    </source>
</evidence>
<dbReference type="PANTHER" id="PTHR45436">
    <property type="entry name" value="SENSOR HISTIDINE KINASE YKOH"/>
    <property type="match status" value="1"/>
</dbReference>
<keyword evidence="6" id="KW-0808">Transferase</keyword>
<dbReference type="GO" id="GO:0016301">
    <property type="term" value="F:kinase activity"/>
    <property type="evidence" value="ECO:0007669"/>
    <property type="project" value="UniProtKB-KW"/>
</dbReference>
<dbReference type="Pfam" id="PF02518">
    <property type="entry name" value="HATPase_c"/>
    <property type="match status" value="1"/>
</dbReference>
<dbReference type="PRINTS" id="PR00344">
    <property type="entry name" value="BCTRLSENSOR"/>
</dbReference>
<comment type="caution">
    <text evidence="17">The sequence shown here is derived from an EMBL/GenBank/DDBJ whole genome shotgun (WGS) entry which is preliminary data.</text>
</comment>
<dbReference type="Pfam" id="PF00512">
    <property type="entry name" value="HisKA"/>
    <property type="match status" value="1"/>
</dbReference>
<keyword evidence="7 14" id="KW-0812">Transmembrane</keyword>
<organism evidence="17 18">
    <name type="scientific">Paenibacillus cisolokensis</name>
    <dbReference type="NCBI Taxonomy" id="1658519"/>
    <lineage>
        <taxon>Bacteria</taxon>
        <taxon>Bacillati</taxon>
        <taxon>Bacillota</taxon>
        <taxon>Bacilli</taxon>
        <taxon>Bacillales</taxon>
        <taxon>Paenibacillaceae</taxon>
        <taxon>Paenibacillus</taxon>
    </lineage>
</organism>
<keyword evidence="18" id="KW-1185">Reference proteome</keyword>
<gene>
    <name evidence="17" type="ORF">PACILC2_27970</name>
</gene>
<name>A0ABQ4N7Q4_9BACL</name>
<reference evidence="17 18" key="1">
    <citation type="submission" date="2021-04" db="EMBL/GenBank/DDBJ databases">
        <title>Draft genome sequence of Paenibacillus cisolokensis, LC2-13A.</title>
        <authorList>
            <person name="Uke A."/>
            <person name="Chhe C."/>
            <person name="Baramee S."/>
            <person name="Kosugi A."/>
        </authorList>
    </citation>
    <scope>NUCLEOTIDE SEQUENCE [LARGE SCALE GENOMIC DNA]</scope>
    <source>
        <strain evidence="17 18">LC2-13A</strain>
    </source>
</reference>
<keyword evidence="10" id="KW-0067">ATP-binding</keyword>
<proteinExistence type="predicted"/>
<comment type="subcellular location">
    <subcellularLocation>
        <location evidence="2">Cell membrane</location>
        <topology evidence="2">Multi-pass membrane protein</topology>
    </subcellularLocation>
</comment>
<dbReference type="CDD" id="cd00082">
    <property type="entry name" value="HisKA"/>
    <property type="match status" value="1"/>
</dbReference>
<feature type="transmembrane region" description="Helical" evidence="14">
    <location>
        <begin position="12"/>
        <end position="32"/>
    </location>
</feature>
<evidence type="ECO:0000313" key="17">
    <source>
        <dbReference type="EMBL" id="GIQ64229.1"/>
    </source>
</evidence>
<accession>A0ABQ4N7Q4</accession>
<dbReference type="InterPro" id="IPR003594">
    <property type="entry name" value="HATPase_dom"/>
</dbReference>
<dbReference type="Gene3D" id="3.30.565.10">
    <property type="entry name" value="Histidine kinase-like ATPase, C-terminal domain"/>
    <property type="match status" value="1"/>
</dbReference>
<dbReference type="Gene3D" id="1.10.287.130">
    <property type="match status" value="1"/>
</dbReference>
<dbReference type="SMART" id="SM00304">
    <property type="entry name" value="HAMP"/>
    <property type="match status" value="1"/>
</dbReference>
<evidence type="ECO:0000256" key="12">
    <source>
        <dbReference type="ARBA" id="ARBA00023012"/>
    </source>
</evidence>
<comment type="catalytic activity">
    <reaction evidence="1">
        <text>ATP + protein L-histidine = ADP + protein N-phospho-L-histidine.</text>
        <dbReference type="EC" id="2.7.13.3"/>
    </reaction>
</comment>
<dbReference type="SMART" id="SM00387">
    <property type="entry name" value="HATPase_c"/>
    <property type="match status" value="1"/>
</dbReference>
<dbReference type="EC" id="2.7.13.3" evidence="3"/>
<keyword evidence="9 17" id="KW-0418">Kinase</keyword>
<dbReference type="CDD" id="cd00075">
    <property type="entry name" value="HATPase"/>
    <property type="match status" value="1"/>
</dbReference>
<evidence type="ECO:0000256" key="6">
    <source>
        <dbReference type="ARBA" id="ARBA00022679"/>
    </source>
</evidence>
<dbReference type="InterPro" id="IPR036890">
    <property type="entry name" value="HATPase_C_sf"/>
</dbReference>
<dbReference type="InterPro" id="IPR003660">
    <property type="entry name" value="HAMP_dom"/>
</dbReference>
<dbReference type="Gene3D" id="6.10.340.10">
    <property type="match status" value="1"/>
</dbReference>
<dbReference type="InterPro" id="IPR050428">
    <property type="entry name" value="TCS_sensor_his_kinase"/>
</dbReference>
<dbReference type="CDD" id="cd06225">
    <property type="entry name" value="HAMP"/>
    <property type="match status" value="1"/>
</dbReference>
<evidence type="ECO:0000259" key="16">
    <source>
        <dbReference type="PROSITE" id="PS50885"/>
    </source>
</evidence>
<dbReference type="InterPro" id="IPR003661">
    <property type="entry name" value="HisK_dim/P_dom"/>
</dbReference>
<feature type="domain" description="Histidine kinase" evidence="15">
    <location>
        <begin position="248"/>
        <end position="463"/>
    </location>
</feature>
<keyword evidence="13 14" id="KW-0472">Membrane</keyword>
<keyword evidence="4" id="KW-1003">Cell membrane</keyword>
<dbReference type="SUPFAM" id="SSF55874">
    <property type="entry name" value="ATPase domain of HSP90 chaperone/DNA topoisomerase II/histidine kinase"/>
    <property type="match status" value="1"/>
</dbReference>
<keyword evidence="12" id="KW-0902">Two-component regulatory system</keyword>
<evidence type="ECO:0000256" key="11">
    <source>
        <dbReference type="ARBA" id="ARBA00022989"/>
    </source>
</evidence>
<dbReference type="InterPro" id="IPR036097">
    <property type="entry name" value="HisK_dim/P_sf"/>
</dbReference>
<evidence type="ECO:0000313" key="18">
    <source>
        <dbReference type="Proteomes" id="UP000680304"/>
    </source>
</evidence>
<evidence type="ECO:0000259" key="15">
    <source>
        <dbReference type="PROSITE" id="PS50109"/>
    </source>
</evidence>
<sequence length="476" mass="52557">MRLGIRWKFSTFMAGLLAATVVLLSWLVLNGIERNQRARMEASLGQKSEIANLYIRQSYLSEPLASPDSFLKGRGPSLAAELTPLVATGVALYDMGGNEIGSTLASGSRDVRDTLDYVRQGYDAYQTTGNLVLYFAPLRISGKQIGMIGLSYSLDKDREFLASMQSLFLRIGVVVVAASALIGFLYFSRFAAALHRLRKAADQIRVGQYLDEQPVKSRDELGDLGESVLYMSREIERNFGRQKRFIGSVSHEFKTPLTSIRAYADLLEMYGDDPALLREAAGNIAKETDRLHDMVEKVLRMSALEHYEFDSNAKPLEVQEALADMCARMQGLAARSGIAIHTDLEPVVIWADSELFEHIFMNLLNNAVKYNTEGGHVYVRCREKDGQVNISVRDTGIGIPEEAKDRLFEPFYTVSKSRSRLSGGTGLGLSVAKQMAEIQGGSVKLAATGPEGSEFVLTFPSYRGGRQEADRKGTST</sequence>
<keyword evidence="5" id="KW-0597">Phosphoprotein</keyword>